<keyword evidence="6 11" id="KW-0418">Kinase</keyword>
<feature type="transmembrane region" description="Helical" evidence="8">
    <location>
        <begin position="20"/>
        <end position="44"/>
    </location>
</feature>
<evidence type="ECO:0000256" key="7">
    <source>
        <dbReference type="ARBA" id="ARBA00023012"/>
    </source>
</evidence>
<dbReference type="SUPFAM" id="SSF55874">
    <property type="entry name" value="ATPase domain of HSP90 chaperone/DNA topoisomerase II/histidine kinase"/>
    <property type="match status" value="1"/>
</dbReference>
<evidence type="ECO:0000256" key="1">
    <source>
        <dbReference type="ARBA" id="ARBA00000085"/>
    </source>
</evidence>
<dbReference type="CDD" id="cd00082">
    <property type="entry name" value="HisKA"/>
    <property type="match status" value="1"/>
</dbReference>
<evidence type="ECO:0000313" key="12">
    <source>
        <dbReference type="Proteomes" id="UP000574276"/>
    </source>
</evidence>
<dbReference type="Pfam" id="PF02518">
    <property type="entry name" value="HATPase_c"/>
    <property type="match status" value="1"/>
</dbReference>
<dbReference type="SUPFAM" id="SSF158472">
    <property type="entry name" value="HAMP domain-like"/>
    <property type="match status" value="1"/>
</dbReference>
<dbReference type="InterPro" id="IPR003660">
    <property type="entry name" value="HAMP_dom"/>
</dbReference>
<dbReference type="Gene3D" id="1.10.287.130">
    <property type="match status" value="1"/>
</dbReference>
<dbReference type="InterPro" id="IPR036890">
    <property type="entry name" value="HATPase_C_sf"/>
</dbReference>
<dbReference type="InterPro" id="IPR036097">
    <property type="entry name" value="HisK_dim/P_sf"/>
</dbReference>
<evidence type="ECO:0000259" key="9">
    <source>
        <dbReference type="PROSITE" id="PS50109"/>
    </source>
</evidence>
<keyword evidence="12" id="KW-1185">Reference proteome</keyword>
<dbReference type="Gene3D" id="3.30.565.10">
    <property type="entry name" value="Histidine kinase-like ATPase, C-terminal domain"/>
    <property type="match status" value="1"/>
</dbReference>
<accession>A0A839JYY1</accession>
<comment type="subcellular location">
    <subcellularLocation>
        <location evidence="2">Membrane</location>
    </subcellularLocation>
</comment>
<dbReference type="InterPro" id="IPR003594">
    <property type="entry name" value="HATPase_dom"/>
</dbReference>
<dbReference type="PRINTS" id="PR00344">
    <property type="entry name" value="BCTRLSENSOR"/>
</dbReference>
<organism evidence="11 12">
    <name type="scientific">Variimorphobacter saccharofermentans</name>
    <dbReference type="NCBI Taxonomy" id="2755051"/>
    <lineage>
        <taxon>Bacteria</taxon>
        <taxon>Bacillati</taxon>
        <taxon>Bacillota</taxon>
        <taxon>Clostridia</taxon>
        <taxon>Lachnospirales</taxon>
        <taxon>Lachnospiraceae</taxon>
        <taxon>Variimorphobacter</taxon>
    </lineage>
</organism>
<feature type="transmembrane region" description="Helical" evidence="8">
    <location>
        <begin position="159"/>
        <end position="180"/>
    </location>
</feature>
<feature type="domain" description="HAMP" evidence="10">
    <location>
        <begin position="183"/>
        <end position="240"/>
    </location>
</feature>
<dbReference type="EC" id="2.7.13.3" evidence="3"/>
<keyword evidence="8" id="KW-1133">Transmembrane helix</keyword>
<keyword evidence="5" id="KW-0808">Transferase</keyword>
<dbReference type="AlphaFoldDB" id="A0A839JYY1"/>
<dbReference type="FunFam" id="3.30.565.10:FF:000006">
    <property type="entry name" value="Sensor histidine kinase WalK"/>
    <property type="match status" value="1"/>
</dbReference>
<dbReference type="RefSeq" id="WP_228352151.1">
    <property type="nucleotide sequence ID" value="NZ_JACEGA010000001.1"/>
</dbReference>
<protein>
    <recommendedName>
        <fullName evidence="3">histidine kinase</fullName>
        <ecNumber evidence="3">2.7.13.3</ecNumber>
    </recommendedName>
</protein>
<dbReference type="GO" id="GO:0016036">
    <property type="term" value="P:cellular response to phosphate starvation"/>
    <property type="evidence" value="ECO:0007669"/>
    <property type="project" value="TreeGrafter"/>
</dbReference>
<evidence type="ECO:0000259" key="10">
    <source>
        <dbReference type="PROSITE" id="PS50885"/>
    </source>
</evidence>
<dbReference type="CDD" id="cd06225">
    <property type="entry name" value="HAMP"/>
    <property type="match status" value="1"/>
</dbReference>
<proteinExistence type="predicted"/>
<dbReference type="GO" id="GO:0000155">
    <property type="term" value="F:phosphorelay sensor kinase activity"/>
    <property type="evidence" value="ECO:0007669"/>
    <property type="project" value="InterPro"/>
</dbReference>
<dbReference type="SMART" id="SM00304">
    <property type="entry name" value="HAMP"/>
    <property type="match status" value="1"/>
</dbReference>
<reference evidence="11 12" key="1">
    <citation type="submission" date="2020-07" db="EMBL/GenBank/DDBJ databases">
        <title>Characterization and genome sequencing of isolate MD1, a novel member within the family Lachnospiraceae.</title>
        <authorList>
            <person name="Rettenmaier R."/>
            <person name="Di Bello L."/>
            <person name="Zinser C."/>
            <person name="Scheitz K."/>
            <person name="Liebl W."/>
            <person name="Zverlov V."/>
        </authorList>
    </citation>
    <scope>NUCLEOTIDE SEQUENCE [LARGE SCALE GENOMIC DNA]</scope>
    <source>
        <strain evidence="11 12">MD1</strain>
    </source>
</reference>
<dbReference type="InterPro" id="IPR005467">
    <property type="entry name" value="His_kinase_dom"/>
</dbReference>
<dbReference type="GO" id="GO:0004721">
    <property type="term" value="F:phosphoprotein phosphatase activity"/>
    <property type="evidence" value="ECO:0007669"/>
    <property type="project" value="TreeGrafter"/>
</dbReference>
<keyword evidence="7" id="KW-0902">Two-component regulatory system</keyword>
<dbReference type="Pfam" id="PF00512">
    <property type="entry name" value="HisKA"/>
    <property type="match status" value="1"/>
</dbReference>
<dbReference type="InterPro" id="IPR050351">
    <property type="entry name" value="BphY/WalK/GraS-like"/>
</dbReference>
<name>A0A839JYY1_9FIRM</name>
<gene>
    <name evidence="11" type="ORF">H0486_06005</name>
</gene>
<dbReference type="InterPro" id="IPR004358">
    <property type="entry name" value="Sig_transdc_His_kin-like_C"/>
</dbReference>
<evidence type="ECO:0000256" key="5">
    <source>
        <dbReference type="ARBA" id="ARBA00022679"/>
    </source>
</evidence>
<evidence type="ECO:0000313" key="11">
    <source>
        <dbReference type="EMBL" id="MBB2182428.1"/>
    </source>
</evidence>
<dbReference type="PANTHER" id="PTHR45453:SF1">
    <property type="entry name" value="PHOSPHATE REGULON SENSOR PROTEIN PHOR"/>
    <property type="match status" value="1"/>
</dbReference>
<evidence type="ECO:0000256" key="3">
    <source>
        <dbReference type="ARBA" id="ARBA00012438"/>
    </source>
</evidence>
<dbReference type="SMART" id="SM00387">
    <property type="entry name" value="HATPase_c"/>
    <property type="match status" value="1"/>
</dbReference>
<keyword evidence="4" id="KW-0597">Phosphoprotein</keyword>
<sequence length="470" mass="53778">MNNEYQGTAIRVKNYRLFRINIITAVVIAAVLIISTIITLSLYLSSDFNHYDNEVRLVVSEQKYQIEQGIYKSGNYPFMVFDLNGMVLYSEAPFKNQVNDIVNVQEMLQYDKSFALEENALLKECFILQKNGAVSGFVVFLIPNEIVIHNTIHDQLWKIFLPLFSGILLSLLLIFARTIYCNRRILTPLREISASAKAIISGNYDLEVLRTYWKTANENEVGDLSYAFELMRDELKAKQIKEEALKKSQQELISCVSHDLKTPISTIKAYSEGLRDQIAKTPEQQEEFAKIILNKTDLLIGMINELLEYSNAQLMQLEIVRQEIYFPTFFEPLMNEIEIYVRQNGLEFSRSTTLPNMLVTIDPKRITEVIYNLVDNSIKYSGQNGKIIIEAEREDKYILIKVKDNGIGISPDDIPYVFDKFYRAEKSRSTSVPGSGLGLSICKYIIQEHGGDIYCKSGNNKGCEIGFTLQ</sequence>
<dbReference type="CDD" id="cd00075">
    <property type="entry name" value="HATPase"/>
    <property type="match status" value="1"/>
</dbReference>
<evidence type="ECO:0000256" key="8">
    <source>
        <dbReference type="SAM" id="Phobius"/>
    </source>
</evidence>
<keyword evidence="8" id="KW-0812">Transmembrane</keyword>
<dbReference type="PANTHER" id="PTHR45453">
    <property type="entry name" value="PHOSPHATE REGULON SENSOR PROTEIN PHOR"/>
    <property type="match status" value="1"/>
</dbReference>
<dbReference type="SUPFAM" id="SSF47384">
    <property type="entry name" value="Homodimeric domain of signal transducing histidine kinase"/>
    <property type="match status" value="1"/>
</dbReference>
<dbReference type="Gene3D" id="6.10.340.10">
    <property type="match status" value="1"/>
</dbReference>
<dbReference type="InterPro" id="IPR003661">
    <property type="entry name" value="HisK_dim/P_dom"/>
</dbReference>
<evidence type="ECO:0000256" key="4">
    <source>
        <dbReference type="ARBA" id="ARBA00022553"/>
    </source>
</evidence>
<comment type="catalytic activity">
    <reaction evidence="1">
        <text>ATP + protein L-histidine = ADP + protein N-phospho-L-histidine.</text>
        <dbReference type="EC" id="2.7.13.3"/>
    </reaction>
</comment>
<dbReference type="SMART" id="SM00388">
    <property type="entry name" value="HisKA"/>
    <property type="match status" value="1"/>
</dbReference>
<dbReference type="EMBL" id="JACEGA010000001">
    <property type="protein sequence ID" value="MBB2182428.1"/>
    <property type="molecule type" value="Genomic_DNA"/>
</dbReference>
<dbReference type="PROSITE" id="PS50885">
    <property type="entry name" value="HAMP"/>
    <property type="match status" value="1"/>
</dbReference>
<evidence type="ECO:0000256" key="2">
    <source>
        <dbReference type="ARBA" id="ARBA00004370"/>
    </source>
</evidence>
<evidence type="ECO:0000256" key="6">
    <source>
        <dbReference type="ARBA" id="ARBA00022777"/>
    </source>
</evidence>
<comment type="caution">
    <text evidence="11">The sequence shown here is derived from an EMBL/GenBank/DDBJ whole genome shotgun (WGS) entry which is preliminary data.</text>
</comment>
<feature type="domain" description="Histidine kinase" evidence="9">
    <location>
        <begin position="255"/>
        <end position="470"/>
    </location>
</feature>
<dbReference type="PROSITE" id="PS50109">
    <property type="entry name" value="HIS_KIN"/>
    <property type="match status" value="1"/>
</dbReference>
<keyword evidence="8" id="KW-0472">Membrane</keyword>
<dbReference type="GO" id="GO:0005886">
    <property type="term" value="C:plasma membrane"/>
    <property type="evidence" value="ECO:0007669"/>
    <property type="project" value="TreeGrafter"/>
</dbReference>
<dbReference type="Proteomes" id="UP000574276">
    <property type="component" value="Unassembled WGS sequence"/>
</dbReference>